<evidence type="ECO:0000313" key="6">
    <source>
        <dbReference type="Proteomes" id="UP000010164"/>
    </source>
</evidence>
<dbReference type="SUPFAM" id="SSF48600">
    <property type="entry name" value="Chorismate mutase II"/>
    <property type="match status" value="1"/>
</dbReference>
<dbReference type="PIRSF" id="PIRSF029775">
    <property type="entry name" value="Isochor_pyr_lyas"/>
    <property type="match status" value="1"/>
</dbReference>
<dbReference type="Pfam" id="PF01817">
    <property type="entry name" value="CM_2"/>
    <property type="match status" value="1"/>
</dbReference>
<feature type="binding site" evidence="3">
    <location>
        <position position="16"/>
    </location>
    <ligand>
        <name>substrate</name>
    </ligand>
</feature>
<dbReference type="InterPro" id="IPR002701">
    <property type="entry name" value="CM_II_prokaryot"/>
</dbReference>
<dbReference type="EC" id="5.4.99.5" evidence="1"/>
<protein>
    <recommendedName>
        <fullName evidence="1">chorismate mutase</fullName>
        <ecNumber evidence="1">5.4.99.5</ecNumber>
    </recommendedName>
</protein>
<dbReference type="PROSITE" id="PS51168">
    <property type="entry name" value="CHORISMATE_MUT_2"/>
    <property type="match status" value="1"/>
</dbReference>
<dbReference type="EMBL" id="AMRJ01000028">
    <property type="protein sequence ID" value="EKF73336.1"/>
    <property type="molecule type" value="Genomic_DNA"/>
</dbReference>
<keyword evidence="2" id="KW-0413">Isomerase</keyword>
<keyword evidence="6" id="KW-1185">Reference proteome</keyword>
<feature type="binding site" evidence="3">
    <location>
        <position position="33"/>
    </location>
    <ligand>
        <name>substrate</name>
    </ligand>
</feature>
<feature type="binding site" evidence="3">
    <location>
        <position position="44"/>
    </location>
    <ligand>
        <name>substrate</name>
    </ligand>
</feature>
<evidence type="ECO:0000313" key="5">
    <source>
        <dbReference type="EMBL" id="EKF73336.1"/>
    </source>
</evidence>
<dbReference type="AlphaFoldDB" id="L0W8T1"/>
<reference evidence="5 6" key="1">
    <citation type="journal article" date="2012" name="J. Bacteriol.">
        <title>Genome Sequence of the Alkane-Degrading Bacterium Alcanivorax hongdengensis Type Strain A-11-3.</title>
        <authorList>
            <person name="Lai Q."/>
            <person name="Shao Z."/>
        </authorList>
    </citation>
    <scope>NUCLEOTIDE SEQUENCE [LARGE SCALE GENOMIC DNA]</scope>
    <source>
        <strain evidence="5 6">A-11-3</strain>
    </source>
</reference>
<name>L0W8T1_9GAMM</name>
<accession>L0W8T1</accession>
<dbReference type="InterPro" id="IPR036979">
    <property type="entry name" value="CM_dom_sf"/>
</dbReference>
<proteinExistence type="predicted"/>
<dbReference type="NCBIfam" id="NF005475">
    <property type="entry name" value="PRK07075.1"/>
    <property type="match status" value="1"/>
</dbReference>
<organism evidence="5 6">
    <name type="scientific">Alcanivorax hongdengensis A-11-3</name>
    <dbReference type="NCBI Taxonomy" id="1177179"/>
    <lineage>
        <taxon>Bacteria</taxon>
        <taxon>Pseudomonadati</taxon>
        <taxon>Pseudomonadota</taxon>
        <taxon>Gammaproteobacteria</taxon>
        <taxon>Oceanospirillales</taxon>
        <taxon>Alcanivoracaceae</taxon>
        <taxon>Alcanivorax</taxon>
    </lineage>
</organism>
<sequence>MTTKKPAECTGMGDIRSEIDRIDQRIIALLGERAGYVHAAAAFKASEDGVRAPERFRTMLEARRDWAEQAGLDGDMVEKLYRDLVEYFIQKELGQFRENSSLRERS</sequence>
<evidence type="ECO:0000256" key="2">
    <source>
        <dbReference type="ARBA" id="ARBA00023235"/>
    </source>
</evidence>
<evidence type="ECO:0000256" key="1">
    <source>
        <dbReference type="ARBA" id="ARBA00012404"/>
    </source>
</evidence>
<dbReference type="InterPro" id="IPR051331">
    <property type="entry name" value="Chorismate_mutase-related"/>
</dbReference>
<dbReference type="GO" id="GO:0004106">
    <property type="term" value="F:chorismate mutase activity"/>
    <property type="evidence" value="ECO:0007669"/>
    <property type="project" value="UniProtKB-EC"/>
</dbReference>
<dbReference type="OrthoDB" id="514491at2"/>
<dbReference type="PANTHER" id="PTHR38041:SF1">
    <property type="entry name" value="CHORISMATE MUTASE"/>
    <property type="match status" value="1"/>
</dbReference>
<dbReference type="PATRIC" id="fig|1177179.3.peg.2816"/>
<dbReference type="GO" id="GO:0009697">
    <property type="term" value="P:salicylic acid biosynthetic process"/>
    <property type="evidence" value="ECO:0007669"/>
    <property type="project" value="InterPro"/>
</dbReference>
<dbReference type="RefSeq" id="WP_008930023.1">
    <property type="nucleotide sequence ID" value="NZ_AMRJ01000028.1"/>
</dbReference>
<dbReference type="GO" id="GO:0046417">
    <property type="term" value="P:chorismate metabolic process"/>
    <property type="evidence" value="ECO:0007669"/>
    <property type="project" value="InterPro"/>
</dbReference>
<dbReference type="Proteomes" id="UP000010164">
    <property type="component" value="Unassembled WGS sequence"/>
</dbReference>
<feature type="domain" description="Chorismate mutase" evidence="4">
    <location>
        <begin position="6"/>
        <end position="96"/>
    </location>
</feature>
<gene>
    <name evidence="5" type="ORF">A11A3_14265</name>
</gene>
<feature type="binding site" evidence="3">
    <location>
        <position position="92"/>
    </location>
    <ligand>
        <name>substrate</name>
    </ligand>
</feature>
<dbReference type="GO" id="GO:0016835">
    <property type="term" value="F:carbon-oxygen lyase activity"/>
    <property type="evidence" value="ECO:0007669"/>
    <property type="project" value="InterPro"/>
</dbReference>
<dbReference type="InterPro" id="IPR036263">
    <property type="entry name" value="Chorismate_II_sf"/>
</dbReference>
<dbReference type="SMART" id="SM00830">
    <property type="entry name" value="CM_2"/>
    <property type="match status" value="1"/>
</dbReference>
<evidence type="ECO:0000259" key="4">
    <source>
        <dbReference type="PROSITE" id="PS51168"/>
    </source>
</evidence>
<dbReference type="eggNOG" id="COG1605">
    <property type="taxonomic scope" value="Bacteria"/>
</dbReference>
<comment type="caution">
    <text evidence="5">The sequence shown here is derived from an EMBL/GenBank/DDBJ whole genome shotgun (WGS) entry which is preliminary data.</text>
</comment>
<dbReference type="STRING" id="1177179.A11A3_14265"/>
<dbReference type="InterPro" id="IPR008241">
    <property type="entry name" value="Isochorismate_pyruvate-lyase"/>
</dbReference>
<evidence type="ECO:0000256" key="3">
    <source>
        <dbReference type="PIRSR" id="PIRSR029775-1"/>
    </source>
</evidence>
<dbReference type="PANTHER" id="PTHR38041">
    <property type="entry name" value="CHORISMATE MUTASE"/>
    <property type="match status" value="1"/>
</dbReference>
<dbReference type="Gene3D" id="1.20.59.10">
    <property type="entry name" value="Chorismate mutase"/>
    <property type="match status" value="1"/>
</dbReference>